<accession>A0ABP5ZKL6</accession>
<evidence type="ECO:0000313" key="1">
    <source>
        <dbReference type="EMBL" id="GAA2499226.1"/>
    </source>
</evidence>
<evidence type="ECO:0000313" key="2">
    <source>
        <dbReference type="Proteomes" id="UP001500730"/>
    </source>
</evidence>
<organism evidence="1 2">
    <name type="scientific">Terrabacter carboxydivorans</name>
    <dbReference type="NCBI Taxonomy" id="619730"/>
    <lineage>
        <taxon>Bacteria</taxon>
        <taxon>Bacillati</taxon>
        <taxon>Actinomycetota</taxon>
        <taxon>Actinomycetes</taxon>
        <taxon>Micrococcales</taxon>
        <taxon>Intrasporangiaceae</taxon>
        <taxon>Terrabacter</taxon>
    </lineage>
</organism>
<protein>
    <submittedName>
        <fullName evidence="1">Uncharacterized protein</fullName>
    </submittedName>
</protein>
<sequence>MYADRNGDGGVNYWIATDTTCRPDGETPGREDYISHYAITQTTGWFETWVQPTPIPAPAK</sequence>
<reference evidence="2" key="1">
    <citation type="journal article" date="2019" name="Int. J. Syst. Evol. Microbiol.">
        <title>The Global Catalogue of Microorganisms (GCM) 10K type strain sequencing project: providing services to taxonomists for standard genome sequencing and annotation.</title>
        <authorList>
            <consortium name="The Broad Institute Genomics Platform"/>
            <consortium name="The Broad Institute Genome Sequencing Center for Infectious Disease"/>
            <person name="Wu L."/>
            <person name="Ma J."/>
        </authorList>
    </citation>
    <scope>NUCLEOTIDE SEQUENCE [LARGE SCALE GENOMIC DNA]</scope>
    <source>
        <strain evidence="2">JCM 16259</strain>
    </source>
</reference>
<name>A0ABP5ZKL6_9MICO</name>
<dbReference type="Proteomes" id="UP001500730">
    <property type="component" value="Unassembled WGS sequence"/>
</dbReference>
<gene>
    <name evidence="1" type="ORF">GCM10009858_41950</name>
</gene>
<proteinExistence type="predicted"/>
<keyword evidence="2" id="KW-1185">Reference proteome</keyword>
<dbReference type="EMBL" id="BAAARE010000026">
    <property type="protein sequence ID" value="GAA2499226.1"/>
    <property type="molecule type" value="Genomic_DNA"/>
</dbReference>
<comment type="caution">
    <text evidence="1">The sequence shown here is derived from an EMBL/GenBank/DDBJ whole genome shotgun (WGS) entry which is preliminary data.</text>
</comment>